<protein>
    <recommendedName>
        <fullName evidence="1">PUL domain-containing protein</fullName>
    </recommendedName>
</protein>
<proteinExistence type="predicted"/>
<feature type="domain" description="PUL" evidence="1">
    <location>
        <begin position="1"/>
        <end position="142"/>
    </location>
</feature>
<dbReference type="PROSITE" id="PS51396">
    <property type="entry name" value="PUL"/>
    <property type="match status" value="1"/>
</dbReference>
<accession>A0A3P7MN95</accession>
<gene>
    <name evidence="2" type="ORF">CGOC_LOCUS8581</name>
</gene>
<dbReference type="InterPro" id="IPR011989">
    <property type="entry name" value="ARM-like"/>
</dbReference>
<evidence type="ECO:0000313" key="3">
    <source>
        <dbReference type="Proteomes" id="UP000271889"/>
    </source>
</evidence>
<name>A0A3P7MN95_CYLGO</name>
<dbReference type="InterPro" id="IPR013535">
    <property type="entry name" value="PUL_dom"/>
</dbReference>
<dbReference type="OrthoDB" id="10265988at2759"/>
<dbReference type="EMBL" id="UYRV01104429">
    <property type="protein sequence ID" value="VDN19481.1"/>
    <property type="molecule type" value="Genomic_DNA"/>
</dbReference>
<dbReference type="AlphaFoldDB" id="A0A3P7MN95"/>
<evidence type="ECO:0000313" key="2">
    <source>
        <dbReference type="EMBL" id="VDN19481.1"/>
    </source>
</evidence>
<sequence length="146" mass="16041">MTNAFVHECGRNMLSQDFQTLFTVVANQLTSSKPALQLAAASALANWSLFLLKKSEKVAELGPREDAIRAIVKLCDERLQSFGSVSEGAMIRLLQAIVTLMWGDTTVITLAKSRNMLAIVNKIKDAVVDERGKNIARDIAEMIYAV</sequence>
<dbReference type="Gene3D" id="1.25.10.10">
    <property type="entry name" value="Leucine-rich Repeat Variant"/>
    <property type="match status" value="1"/>
</dbReference>
<dbReference type="Proteomes" id="UP000271889">
    <property type="component" value="Unassembled WGS sequence"/>
</dbReference>
<keyword evidence="3" id="KW-1185">Reference proteome</keyword>
<dbReference type="Pfam" id="PF08324">
    <property type="entry name" value="PUL"/>
    <property type="match status" value="1"/>
</dbReference>
<organism evidence="2 3">
    <name type="scientific">Cylicostephanus goldi</name>
    <name type="common">Nematode worm</name>
    <dbReference type="NCBI Taxonomy" id="71465"/>
    <lineage>
        <taxon>Eukaryota</taxon>
        <taxon>Metazoa</taxon>
        <taxon>Ecdysozoa</taxon>
        <taxon>Nematoda</taxon>
        <taxon>Chromadorea</taxon>
        <taxon>Rhabditida</taxon>
        <taxon>Rhabditina</taxon>
        <taxon>Rhabditomorpha</taxon>
        <taxon>Strongyloidea</taxon>
        <taxon>Strongylidae</taxon>
        <taxon>Cylicostephanus</taxon>
    </lineage>
</organism>
<reference evidence="2 3" key="1">
    <citation type="submission" date="2018-11" db="EMBL/GenBank/DDBJ databases">
        <authorList>
            <consortium name="Pathogen Informatics"/>
        </authorList>
    </citation>
    <scope>NUCLEOTIDE SEQUENCE [LARGE SCALE GENOMIC DNA]</scope>
</reference>
<evidence type="ECO:0000259" key="1">
    <source>
        <dbReference type="PROSITE" id="PS51396"/>
    </source>
</evidence>